<protein>
    <submittedName>
        <fullName evidence="2">Uncharacterized protein</fullName>
    </submittedName>
</protein>
<dbReference type="EMBL" id="CH991568">
    <property type="protein sequence ID" value="EDQ86167.1"/>
    <property type="molecule type" value="Genomic_DNA"/>
</dbReference>
<keyword evidence="3" id="KW-1185">Reference proteome</keyword>
<feature type="region of interest" description="Disordered" evidence="1">
    <location>
        <begin position="1"/>
        <end position="38"/>
    </location>
</feature>
<dbReference type="KEGG" id="mbr:MONBRDRAFT_11238"/>
<reference evidence="2 3" key="1">
    <citation type="journal article" date="2008" name="Nature">
        <title>The genome of the choanoflagellate Monosiga brevicollis and the origin of metazoans.</title>
        <authorList>
            <consortium name="JGI Sequencing"/>
            <person name="King N."/>
            <person name="Westbrook M.J."/>
            <person name="Young S.L."/>
            <person name="Kuo A."/>
            <person name="Abedin M."/>
            <person name="Chapman J."/>
            <person name="Fairclough S."/>
            <person name="Hellsten U."/>
            <person name="Isogai Y."/>
            <person name="Letunic I."/>
            <person name="Marr M."/>
            <person name="Pincus D."/>
            <person name="Putnam N."/>
            <person name="Rokas A."/>
            <person name="Wright K.J."/>
            <person name="Zuzow R."/>
            <person name="Dirks W."/>
            <person name="Good M."/>
            <person name="Goodstein D."/>
            <person name="Lemons D."/>
            <person name="Li W."/>
            <person name="Lyons J.B."/>
            <person name="Morris A."/>
            <person name="Nichols S."/>
            <person name="Richter D.J."/>
            <person name="Salamov A."/>
            <person name="Bork P."/>
            <person name="Lim W.A."/>
            <person name="Manning G."/>
            <person name="Miller W.T."/>
            <person name="McGinnis W."/>
            <person name="Shapiro H."/>
            <person name="Tjian R."/>
            <person name="Grigoriev I.V."/>
            <person name="Rokhsar D."/>
        </authorList>
    </citation>
    <scope>NUCLEOTIDE SEQUENCE [LARGE SCALE GENOMIC DNA]</scope>
    <source>
        <strain evidence="3">MX1 / ATCC 50154</strain>
    </source>
</reference>
<accession>A9V8M0</accession>
<dbReference type="InParanoid" id="A9V8M0"/>
<dbReference type="GeneID" id="5894291"/>
<dbReference type="Proteomes" id="UP000001357">
    <property type="component" value="Unassembled WGS sequence"/>
</dbReference>
<evidence type="ECO:0000313" key="2">
    <source>
        <dbReference type="EMBL" id="EDQ86167.1"/>
    </source>
</evidence>
<organism evidence="2 3">
    <name type="scientific">Monosiga brevicollis</name>
    <name type="common">Choanoflagellate</name>
    <dbReference type="NCBI Taxonomy" id="81824"/>
    <lineage>
        <taxon>Eukaryota</taxon>
        <taxon>Choanoflagellata</taxon>
        <taxon>Craspedida</taxon>
        <taxon>Salpingoecidae</taxon>
        <taxon>Monosiga</taxon>
    </lineage>
</organism>
<dbReference type="RefSeq" id="XP_001749092.1">
    <property type="nucleotide sequence ID" value="XM_001749040.1"/>
</dbReference>
<evidence type="ECO:0000313" key="3">
    <source>
        <dbReference type="Proteomes" id="UP000001357"/>
    </source>
</evidence>
<dbReference type="AlphaFoldDB" id="A9V8M0"/>
<proteinExistence type="predicted"/>
<name>A9V8M0_MONBE</name>
<sequence>METMHSRRVPMSLNRPGPRYQPENQFQSSVPGPVEYGDATTRMDEYSASLRHPGRRGLLDAVRDEVHSAFPPPKPGPSPSQYQKVQVRPVKPASKIGANGLHDLSREPRGPCNFTTGPRFPSSADRIGLAPGQYGIPEANLSTTHRVPVIEFSETARFPKKPTDYYGLHHLAHLPRPAEDPGPGHYTAPLVEPRPATHHGPSVTPFNDLPACLTCVHRALPCVQKDVTGPGMRAGTGALPMTGKQSTANLSSTLPRFQTAGQNDEYMLERLRCGSRVCARTRT</sequence>
<evidence type="ECO:0000256" key="1">
    <source>
        <dbReference type="SAM" id="MobiDB-lite"/>
    </source>
</evidence>
<gene>
    <name evidence="2" type="ORF">MONBRDRAFT_11238</name>
</gene>